<reference evidence="1 2" key="1">
    <citation type="journal article" date="2022" name="G3 (Bethesda)">
        <title>Whole-genome sequence and methylome profiling of the almond [Prunus dulcis (Mill.) D.A. Webb] cultivar 'Nonpareil'.</title>
        <authorList>
            <person name="D'Amico-Willman K.M."/>
            <person name="Ouma W.Z."/>
            <person name="Meulia T."/>
            <person name="Sideli G.M."/>
            <person name="Gradziel T.M."/>
            <person name="Fresnedo-Ramirez J."/>
        </authorList>
    </citation>
    <scope>NUCLEOTIDE SEQUENCE [LARGE SCALE GENOMIC DNA]</scope>
    <source>
        <strain evidence="1">Clone GOH B32 T37-40</strain>
    </source>
</reference>
<dbReference type="InterPro" id="IPR018490">
    <property type="entry name" value="cNMP-bd_dom_sf"/>
</dbReference>
<dbReference type="InterPro" id="IPR014710">
    <property type="entry name" value="RmlC-like_jellyroll"/>
</dbReference>
<evidence type="ECO:0000313" key="1">
    <source>
        <dbReference type="EMBL" id="KAI5334946.1"/>
    </source>
</evidence>
<evidence type="ECO:0000313" key="2">
    <source>
        <dbReference type="Proteomes" id="UP001054821"/>
    </source>
</evidence>
<protein>
    <recommendedName>
        <fullName evidence="3">Cyclic nucleotide-binding domain-containing protein</fullName>
    </recommendedName>
</protein>
<comment type="caution">
    <text evidence="1">The sequence shown here is derived from an EMBL/GenBank/DDBJ whole genome shotgun (WGS) entry which is preliminary data.</text>
</comment>
<keyword evidence="2" id="KW-1185">Reference proteome</keyword>
<dbReference type="Proteomes" id="UP001054821">
    <property type="component" value="Chromosome 4"/>
</dbReference>
<accession>A0AAD4W1T6</accession>
<organism evidence="1 2">
    <name type="scientific">Prunus dulcis</name>
    <name type="common">Almond</name>
    <name type="synonym">Amygdalus dulcis</name>
    <dbReference type="NCBI Taxonomy" id="3755"/>
    <lineage>
        <taxon>Eukaryota</taxon>
        <taxon>Viridiplantae</taxon>
        <taxon>Streptophyta</taxon>
        <taxon>Embryophyta</taxon>
        <taxon>Tracheophyta</taxon>
        <taxon>Spermatophyta</taxon>
        <taxon>Magnoliopsida</taxon>
        <taxon>eudicotyledons</taxon>
        <taxon>Gunneridae</taxon>
        <taxon>Pentapetalae</taxon>
        <taxon>rosids</taxon>
        <taxon>fabids</taxon>
        <taxon>Rosales</taxon>
        <taxon>Rosaceae</taxon>
        <taxon>Amygdaloideae</taxon>
        <taxon>Amygdaleae</taxon>
        <taxon>Prunus</taxon>
    </lineage>
</organism>
<dbReference type="AlphaFoldDB" id="A0AAD4W1T6"/>
<sequence length="97" mass="10574">MADGNGVTGDKLSDIMVKELQHMNDGELGRICDYLKPKVFEENAKVVEVGKPLNAMLYIIAGSMQAPITDAGEAAPSTSFILLKKVCLMENNFWIGQ</sequence>
<evidence type="ECO:0008006" key="3">
    <source>
        <dbReference type="Google" id="ProtNLM"/>
    </source>
</evidence>
<dbReference type="SUPFAM" id="SSF51206">
    <property type="entry name" value="cAMP-binding domain-like"/>
    <property type="match status" value="1"/>
</dbReference>
<proteinExistence type="predicted"/>
<dbReference type="EMBL" id="JAJFAZ020000004">
    <property type="protein sequence ID" value="KAI5334946.1"/>
    <property type="molecule type" value="Genomic_DNA"/>
</dbReference>
<gene>
    <name evidence="1" type="ORF">L3X38_025079</name>
</gene>
<dbReference type="Gene3D" id="2.60.120.10">
    <property type="entry name" value="Jelly Rolls"/>
    <property type="match status" value="1"/>
</dbReference>
<name>A0AAD4W1T6_PRUDU</name>